<proteinExistence type="predicted"/>
<organism evidence="1">
    <name type="scientific">marine sediment metagenome</name>
    <dbReference type="NCBI Taxonomy" id="412755"/>
    <lineage>
        <taxon>unclassified sequences</taxon>
        <taxon>metagenomes</taxon>
        <taxon>ecological metagenomes</taxon>
    </lineage>
</organism>
<dbReference type="AlphaFoldDB" id="X1RZK3"/>
<accession>X1RZK3</accession>
<sequence length="211" mass="24775">MALYRFRQEQKLVVAYRELLKVLSECGYLDGTVIYPYAGPDVFPSLFAETHRLNKSRKIAYDYDGLYDFDRGKTIVHRLFKKDTPGMLEIIYKNTLGEKELDARELKNYEKIRSQIKGPAILFLKGFWQWSREETNSQLQEIHNTIFREVLQKDDRIIILDKKDLALLPRIKNAGFEIVEDYEIDIPLIGEEDDFLNIPFVLIYQSASLTL</sequence>
<evidence type="ECO:0000313" key="1">
    <source>
        <dbReference type="EMBL" id="GAI86207.1"/>
    </source>
</evidence>
<gene>
    <name evidence="1" type="ORF">S12H4_12776</name>
</gene>
<dbReference type="EMBL" id="BARW01006096">
    <property type="protein sequence ID" value="GAI86207.1"/>
    <property type="molecule type" value="Genomic_DNA"/>
</dbReference>
<comment type="caution">
    <text evidence="1">The sequence shown here is derived from an EMBL/GenBank/DDBJ whole genome shotgun (WGS) entry which is preliminary data.</text>
</comment>
<reference evidence="1" key="1">
    <citation type="journal article" date="2014" name="Front. Microbiol.">
        <title>High frequency of phylogenetically diverse reductive dehalogenase-homologous genes in deep subseafloor sedimentary metagenomes.</title>
        <authorList>
            <person name="Kawai M."/>
            <person name="Futagami T."/>
            <person name="Toyoda A."/>
            <person name="Takaki Y."/>
            <person name="Nishi S."/>
            <person name="Hori S."/>
            <person name="Arai W."/>
            <person name="Tsubouchi T."/>
            <person name="Morono Y."/>
            <person name="Uchiyama I."/>
            <person name="Ito T."/>
            <person name="Fujiyama A."/>
            <person name="Inagaki F."/>
            <person name="Takami H."/>
        </authorList>
    </citation>
    <scope>NUCLEOTIDE SEQUENCE</scope>
    <source>
        <strain evidence="1">Expedition CK06-06</strain>
    </source>
</reference>
<name>X1RZK3_9ZZZZ</name>
<protein>
    <submittedName>
        <fullName evidence="1">Uncharacterized protein</fullName>
    </submittedName>
</protein>